<name>A0ABQ9Z832_9CRUS</name>
<organism evidence="8 9">
    <name type="scientific">Daphnia magna</name>
    <dbReference type="NCBI Taxonomy" id="35525"/>
    <lineage>
        <taxon>Eukaryota</taxon>
        <taxon>Metazoa</taxon>
        <taxon>Ecdysozoa</taxon>
        <taxon>Arthropoda</taxon>
        <taxon>Crustacea</taxon>
        <taxon>Branchiopoda</taxon>
        <taxon>Diplostraca</taxon>
        <taxon>Cladocera</taxon>
        <taxon>Anomopoda</taxon>
        <taxon>Daphniidae</taxon>
        <taxon>Daphnia</taxon>
    </lineage>
</organism>
<evidence type="ECO:0000256" key="1">
    <source>
        <dbReference type="ARBA" id="ARBA00022737"/>
    </source>
</evidence>
<feature type="transmembrane region" description="Helical" evidence="4">
    <location>
        <begin position="1059"/>
        <end position="1082"/>
    </location>
</feature>
<feature type="domain" description="Ig-like" evidence="6">
    <location>
        <begin position="165"/>
        <end position="278"/>
    </location>
</feature>
<dbReference type="SMART" id="SM00060">
    <property type="entry name" value="FN3"/>
    <property type="match status" value="5"/>
</dbReference>
<feature type="domain" description="Fibronectin type-III" evidence="7">
    <location>
        <begin position="606"/>
        <end position="708"/>
    </location>
</feature>
<dbReference type="CDD" id="cd00063">
    <property type="entry name" value="FN3"/>
    <property type="match status" value="5"/>
</dbReference>
<dbReference type="SMART" id="SM00409">
    <property type="entry name" value="IG"/>
    <property type="match status" value="4"/>
</dbReference>
<feature type="domain" description="Ig-like" evidence="6">
    <location>
        <begin position="35"/>
        <end position="153"/>
    </location>
</feature>
<evidence type="ECO:0000259" key="7">
    <source>
        <dbReference type="PROSITE" id="PS50853"/>
    </source>
</evidence>
<keyword evidence="2" id="KW-1015">Disulfide bond</keyword>
<feature type="domain" description="Fibronectin type-III" evidence="7">
    <location>
        <begin position="826"/>
        <end position="928"/>
    </location>
</feature>
<feature type="compositionally biased region" description="Pro residues" evidence="3">
    <location>
        <begin position="598"/>
        <end position="608"/>
    </location>
</feature>
<proteinExistence type="predicted"/>
<reference evidence="8 9" key="1">
    <citation type="journal article" date="2023" name="Nucleic Acids Res.">
        <title>The hologenome of Daphnia magna reveals possible DNA methylation and microbiome-mediated evolution of the host genome.</title>
        <authorList>
            <person name="Chaturvedi A."/>
            <person name="Li X."/>
            <person name="Dhandapani V."/>
            <person name="Marshall H."/>
            <person name="Kissane S."/>
            <person name="Cuenca-Cambronero M."/>
            <person name="Asole G."/>
            <person name="Calvet F."/>
            <person name="Ruiz-Romero M."/>
            <person name="Marangio P."/>
            <person name="Guigo R."/>
            <person name="Rago D."/>
            <person name="Mirbahai L."/>
            <person name="Eastwood N."/>
            <person name="Colbourne J.K."/>
            <person name="Zhou J."/>
            <person name="Mallon E."/>
            <person name="Orsini L."/>
        </authorList>
    </citation>
    <scope>NUCLEOTIDE SEQUENCE [LARGE SCALE GENOMIC DNA]</scope>
    <source>
        <strain evidence="8">LRV0_1</strain>
    </source>
</reference>
<dbReference type="InterPro" id="IPR013098">
    <property type="entry name" value="Ig_I-set"/>
</dbReference>
<feature type="compositionally biased region" description="Basic and acidic residues" evidence="3">
    <location>
        <begin position="1318"/>
        <end position="1327"/>
    </location>
</feature>
<keyword evidence="5" id="KW-0732">Signal</keyword>
<keyword evidence="9" id="KW-1185">Reference proteome</keyword>
<feature type="region of interest" description="Disordered" evidence="3">
    <location>
        <begin position="1128"/>
        <end position="1153"/>
    </location>
</feature>
<evidence type="ECO:0000256" key="3">
    <source>
        <dbReference type="SAM" id="MobiDB-lite"/>
    </source>
</evidence>
<evidence type="ECO:0000256" key="4">
    <source>
        <dbReference type="SAM" id="Phobius"/>
    </source>
</evidence>
<dbReference type="SUPFAM" id="SSF49265">
    <property type="entry name" value="Fibronectin type III"/>
    <property type="match status" value="3"/>
</dbReference>
<evidence type="ECO:0000259" key="6">
    <source>
        <dbReference type="PROSITE" id="PS50835"/>
    </source>
</evidence>
<feature type="region of interest" description="Disordered" evidence="3">
    <location>
        <begin position="1266"/>
        <end position="1384"/>
    </location>
</feature>
<feature type="region of interest" description="Disordered" evidence="3">
    <location>
        <begin position="585"/>
        <end position="613"/>
    </location>
</feature>
<feature type="compositionally biased region" description="Low complexity" evidence="3">
    <location>
        <begin position="1344"/>
        <end position="1361"/>
    </location>
</feature>
<dbReference type="Proteomes" id="UP001234178">
    <property type="component" value="Unassembled WGS sequence"/>
</dbReference>
<feature type="domain" description="Ig-like" evidence="6">
    <location>
        <begin position="294"/>
        <end position="368"/>
    </location>
</feature>
<feature type="chain" id="PRO_5046581330" evidence="5">
    <location>
        <begin position="26"/>
        <end position="1384"/>
    </location>
</feature>
<dbReference type="PROSITE" id="PS50835">
    <property type="entry name" value="IG_LIKE"/>
    <property type="match status" value="4"/>
</dbReference>
<feature type="signal peptide" evidence="5">
    <location>
        <begin position="1"/>
        <end position="25"/>
    </location>
</feature>
<keyword evidence="4" id="KW-0472">Membrane</keyword>
<dbReference type="Pfam" id="PF00041">
    <property type="entry name" value="fn3"/>
    <property type="match status" value="4"/>
</dbReference>
<gene>
    <name evidence="8" type="ORF">OUZ56_014190</name>
</gene>
<feature type="compositionally biased region" description="Low complexity" evidence="3">
    <location>
        <begin position="1289"/>
        <end position="1301"/>
    </location>
</feature>
<evidence type="ECO:0000256" key="2">
    <source>
        <dbReference type="ARBA" id="ARBA00023157"/>
    </source>
</evidence>
<evidence type="ECO:0000313" key="9">
    <source>
        <dbReference type="Proteomes" id="UP001234178"/>
    </source>
</evidence>
<comment type="caution">
    <text evidence="8">The sequence shown here is derived from an EMBL/GenBank/DDBJ whole genome shotgun (WGS) entry which is preliminary data.</text>
</comment>
<sequence>MAPLRLISLHLLLASWWMIASLINAADFYDASADPGGTTLSFSHEPDDVVVARGQSARLDCLVRLPPFPSVDERNGTSHLDEPIAFDIHWFQDGIPIVLPDARRHLLANGSLYFDKVLHKRPGRSSSDEGIYNCLAQQRQTSSSSSSAGAFVSRNVSVRVAVLAREFTTWPNDATVEMGDPVRFACEIESMPEAEITWEKDGVAVVTVTLSDNQQDGDNGTDSINGSPIHPRFVKLESGKILHIYNVQPENAGNYRCVARNEMAEKERKSQAGRLVVSSDNARPNRLAQFISPPPASDLWVVQGGNVTIECLATGINTAVKWVLNSTTSLPATGPGYLALTDIHPNMAGHYSCVAITAGSNVASTSITQSTVVHVATVPQFIRLPKSQVFPTAKTVRFECEVTGIPSPEIRWFKDGRIVPIGGRIKNRIRNGGAFSELVLSNTVTGDSGIYQCQASNRAGVVSVSARLLVNVSEGTRPEPPSNLKAVALTPTAVLLTWDPPRNVPVEDVKAYTVHYMPLAAAGQHAATSNNEELQEVATASSHRIENLKRNANYSFYVRAYVRKSASDPSDKLIFNPAILIQSKDQPESSLPSSSLPRPTPRTLPSPTAPNVTLLPLTPNTLKVTWRRFSSSSSSTSASSSVSFYKIQYRRHRAKEFDIEVVKGDIHEYTITGLHPGRKYDVRVLPGSMNGAGSGQWFTVEMPRVMADAGSSPTSPQSLPSAVMELVTANSTSVFVTWQNVGVVGRPTRANIHLTYRIQGSRETSPVVILPTASGSRWIAGLKPGSIYEFQLINNDSEDGPSTVTSTIRTLWDAGFEHEEEDTDSEPMPIRMEAKVVSSTAIQLSWSVLPPENAANILYYTVRYVAIPTESTSNAVPTPSFIRTTANQFQLTNLTAFTLYRISIRSHDRQGRSSTYSSPATDARTMADLPGPPLDVSFSVESSAGTTTTGQLFWKAPYPVKGNILGYAILISVDPEAPIDTWTRKEEPGVWLRSQLRALVPGTVYHVRMQARTSVGWGPLTAALECPFLPAEGTGSISSVTDEKSNANNDAAVRFSEQYLGAFIGLAVSVGLAIACSLSMLLRARCIKRMSPTTERHPSQLASSSQVQQIPSSADAVTASVNGLANGRLQQQQCHQKDPVRRNGSLRNSRERSDDAALLEMEAFIPMLATIPLEEMPSHLDTKGGYPSGSRFSVAGRIITPTNYATETAMTMISRKEDNEDEDDDEDRSELPLLSLSCSVVGHPAGLDGTILSQATETTCLSLDYPSRRRRSKHQGSLHSHDDDDGDSSLHSLDSGTTSSSQRHHRRSSEAISCTSDESSRSLRQDQQDTGMCHADHNQMMNDSGLVVVTSGGLSSNSNNNRSQTTPTTPKGTADQEQQLVIST</sequence>
<dbReference type="PANTHER" id="PTHR44170:SF59">
    <property type="entry name" value="PROTOGENIN-LIKE"/>
    <property type="match status" value="1"/>
</dbReference>
<dbReference type="PANTHER" id="PTHR44170">
    <property type="entry name" value="PROTEIN SIDEKICK"/>
    <property type="match status" value="1"/>
</dbReference>
<dbReference type="EMBL" id="JAOYFB010000002">
    <property type="protein sequence ID" value="KAK4009049.1"/>
    <property type="molecule type" value="Genomic_DNA"/>
</dbReference>
<feature type="domain" description="Fibronectin type-III" evidence="7">
    <location>
        <begin position="719"/>
        <end position="813"/>
    </location>
</feature>
<dbReference type="PROSITE" id="PS50853">
    <property type="entry name" value="FN3"/>
    <property type="match status" value="5"/>
</dbReference>
<dbReference type="InterPro" id="IPR003599">
    <property type="entry name" value="Ig_sub"/>
</dbReference>
<feature type="compositionally biased region" description="Polar residues" evidence="3">
    <location>
        <begin position="1362"/>
        <end position="1384"/>
    </location>
</feature>
<dbReference type="SUPFAM" id="SSF48726">
    <property type="entry name" value="Immunoglobulin"/>
    <property type="match status" value="4"/>
</dbReference>
<feature type="domain" description="Ig-like" evidence="6">
    <location>
        <begin position="379"/>
        <end position="469"/>
    </location>
</feature>
<evidence type="ECO:0000313" key="8">
    <source>
        <dbReference type="EMBL" id="KAK4009049.1"/>
    </source>
</evidence>
<evidence type="ECO:0000256" key="5">
    <source>
        <dbReference type="SAM" id="SignalP"/>
    </source>
</evidence>
<accession>A0ABQ9Z832</accession>
<dbReference type="InterPro" id="IPR007110">
    <property type="entry name" value="Ig-like_dom"/>
</dbReference>
<dbReference type="CDD" id="cd00096">
    <property type="entry name" value="Ig"/>
    <property type="match status" value="1"/>
</dbReference>
<dbReference type="InterPro" id="IPR003598">
    <property type="entry name" value="Ig_sub2"/>
</dbReference>
<dbReference type="InterPro" id="IPR036179">
    <property type="entry name" value="Ig-like_dom_sf"/>
</dbReference>
<keyword evidence="4" id="KW-1133">Transmembrane helix</keyword>
<dbReference type="InterPro" id="IPR036116">
    <property type="entry name" value="FN3_sf"/>
</dbReference>
<keyword evidence="4" id="KW-0812">Transmembrane</keyword>
<feature type="domain" description="Fibronectin type-III" evidence="7">
    <location>
        <begin position="480"/>
        <end position="580"/>
    </location>
</feature>
<dbReference type="InterPro" id="IPR013783">
    <property type="entry name" value="Ig-like_fold"/>
</dbReference>
<feature type="domain" description="Fibronectin type-III" evidence="7">
    <location>
        <begin position="932"/>
        <end position="1031"/>
    </location>
</feature>
<dbReference type="Gene3D" id="2.60.40.10">
    <property type="entry name" value="Immunoglobulins"/>
    <property type="match status" value="9"/>
</dbReference>
<dbReference type="InterPro" id="IPR003961">
    <property type="entry name" value="FN3_dom"/>
</dbReference>
<keyword evidence="1" id="KW-0677">Repeat</keyword>
<dbReference type="Pfam" id="PF07679">
    <property type="entry name" value="I-set"/>
    <property type="match status" value="1"/>
</dbReference>
<protein>
    <submittedName>
        <fullName evidence="8">Uncharacterized protein</fullName>
    </submittedName>
</protein>
<dbReference type="SMART" id="SM00408">
    <property type="entry name" value="IGc2"/>
    <property type="match status" value="3"/>
</dbReference>
<dbReference type="Pfam" id="PF13927">
    <property type="entry name" value="Ig_3"/>
    <property type="match status" value="1"/>
</dbReference>